<reference evidence="3 4" key="1">
    <citation type="submission" date="2013-09" db="EMBL/GenBank/DDBJ databases">
        <authorList>
            <person name="Zeng Z."/>
            <person name="Chen C."/>
        </authorList>
    </citation>
    <scope>NUCLEOTIDE SEQUENCE [LARGE SCALE GENOMIC DNA]</scope>
    <source>
        <strain evidence="3 4">F44-8</strain>
    </source>
</reference>
<dbReference type="eggNOG" id="ENOG5032Y0C">
    <property type="taxonomic scope" value="Bacteria"/>
</dbReference>
<comment type="caution">
    <text evidence="3">The sequence shown here is derived from an EMBL/GenBank/DDBJ whole genome shotgun (WGS) entry which is preliminary data.</text>
</comment>
<evidence type="ECO:0000256" key="1">
    <source>
        <dbReference type="SAM" id="MobiDB-lite"/>
    </source>
</evidence>
<gene>
    <name evidence="3" type="ORF">Q763_14450</name>
</gene>
<name>A0A0A2LH70_9FLAO</name>
<sequence length="146" mass="17288">MKTWILAVVLCVSTGVFAQPGRGEHHGERQKLTAEQRTELQVKKMTLELDLTDKQKADIQKLVLDRNKKAETEMAKHKADREAGKVPTKDERFAMQSKKLDEQIAMKAEMKKVLNDEQFEKWQKMHEKRKDNFKDRRKNLKKEKRR</sequence>
<evidence type="ECO:0000313" key="3">
    <source>
        <dbReference type="EMBL" id="KGO79239.1"/>
    </source>
</evidence>
<dbReference type="EMBL" id="JRLV01000019">
    <property type="protein sequence ID" value="KGO79239.1"/>
    <property type="molecule type" value="Genomic_DNA"/>
</dbReference>
<feature type="signal peptide" evidence="2">
    <location>
        <begin position="1"/>
        <end position="18"/>
    </location>
</feature>
<feature type="region of interest" description="Disordered" evidence="1">
    <location>
        <begin position="125"/>
        <end position="146"/>
    </location>
</feature>
<keyword evidence="4" id="KW-1185">Reference proteome</keyword>
<evidence type="ECO:0000256" key="2">
    <source>
        <dbReference type="SAM" id="SignalP"/>
    </source>
</evidence>
<protein>
    <submittedName>
        <fullName evidence="3">Uncharacterized protein</fullName>
    </submittedName>
</protein>
<organism evidence="3 4">
    <name type="scientific">Flavobacterium beibuense F44-8</name>
    <dbReference type="NCBI Taxonomy" id="1406840"/>
    <lineage>
        <taxon>Bacteria</taxon>
        <taxon>Pseudomonadati</taxon>
        <taxon>Bacteroidota</taxon>
        <taxon>Flavobacteriia</taxon>
        <taxon>Flavobacteriales</taxon>
        <taxon>Flavobacteriaceae</taxon>
        <taxon>Flavobacterium</taxon>
    </lineage>
</organism>
<dbReference type="Gene3D" id="1.20.120.1490">
    <property type="match status" value="1"/>
</dbReference>
<accession>A0A0A2LH70</accession>
<keyword evidence="2" id="KW-0732">Signal</keyword>
<feature type="region of interest" description="Disordered" evidence="1">
    <location>
        <begin position="70"/>
        <end position="89"/>
    </location>
</feature>
<dbReference type="RefSeq" id="WP_035135446.1">
    <property type="nucleotide sequence ID" value="NZ_JRLV01000019.1"/>
</dbReference>
<dbReference type="Proteomes" id="UP000030129">
    <property type="component" value="Unassembled WGS sequence"/>
</dbReference>
<feature type="compositionally biased region" description="Basic and acidic residues" evidence="1">
    <location>
        <begin position="125"/>
        <end position="134"/>
    </location>
</feature>
<dbReference type="STRING" id="1406840.Q763_14450"/>
<feature type="compositionally biased region" description="Basic residues" evidence="1">
    <location>
        <begin position="135"/>
        <end position="146"/>
    </location>
</feature>
<proteinExistence type="predicted"/>
<feature type="chain" id="PRO_5005419371" evidence="2">
    <location>
        <begin position="19"/>
        <end position="146"/>
    </location>
</feature>
<evidence type="ECO:0000313" key="4">
    <source>
        <dbReference type="Proteomes" id="UP000030129"/>
    </source>
</evidence>
<dbReference type="AlphaFoldDB" id="A0A0A2LH70"/>